<sequence length="100" mass="10608">MLIHTAWSFAILSATNVVSIGIGHLDATSFAEPFAVWTAALTSMTLSRLMLNLRKASASRNATCPSSFSLFSMTLDAIDEYSADSDPDAPASDDIPIAQP</sequence>
<organism evidence="4 5">
    <name type="scientific">Laetiporus sulphureus 93-53</name>
    <dbReference type="NCBI Taxonomy" id="1314785"/>
    <lineage>
        <taxon>Eukaryota</taxon>
        <taxon>Fungi</taxon>
        <taxon>Dikarya</taxon>
        <taxon>Basidiomycota</taxon>
        <taxon>Agaricomycotina</taxon>
        <taxon>Agaricomycetes</taxon>
        <taxon>Polyporales</taxon>
        <taxon>Laetiporus</taxon>
    </lineage>
</organism>
<dbReference type="EMBL" id="KV427621">
    <property type="protein sequence ID" value="KZT07033.1"/>
    <property type="molecule type" value="Genomic_DNA"/>
</dbReference>
<feature type="region of interest" description="Disordered" evidence="1">
    <location>
        <begin position="81"/>
        <end position="100"/>
    </location>
</feature>
<name>A0A165EH02_9APHY</name>
<dbReference type="GeneID" id="63818309"/>
<keyword evidence="2" id="KW-0472">Membrane</keyword>
<dbReference type="AlphaFoldDB" id="A0A165EH02"/>
<keyword evidence="5" id="KW-1185">Reference proteome</keyword>
<dbReference type="Proteomes" id="UP000076871">
    <property type="component" value="Unassembled WGS sequence"/>
</dbReference>
<keyword evidence="2" id="KW-0812">Transmembrane</keyword>
<feature type="chain" id="PRO_5007857142" evidence="3">
    <location>
        <begin position="20"/>
        <end position="100"/>
    </location>
</feature>
<keyword evidence="2" id="KW-1133">Transmembrane helix</keyword>
<dbReference type="RefSeq" id="XP_040764773.1">
    <property type="nucleotide sequence ID" value="XM_040901277.1"/>
</dbReference>
<accession>A0A165EH02</accession>
<proteinExistence type="predicted"/>
<evidence type="ECO:0000313" key="5">
    <source>
        <dbReference type="Proteomes" id="UP000076871"/>
    </source>
</evidence>
<feature type="transmembrane region" description="Helical" evidence="2">
    <location>
        <begin position="35"/>
        <end position="51"/>
    </location>
</feature>
<protein>
    <submittedName>
        <fullName evidence="4">Uncharacterized protein</fullName>
    </submittedName>
</protein>
<evidence type="ECO:0000256" key="2">
    <source>
        <dbReference type="SAM" id="Phobius"/>
    </source>
</evidence>
<evidence type="ECO:0000256" key="3">
    <source>
        <dbReference type="SAM" id="SignalP"/>
    </source>
</evidence>
<feature type="signal peptide" evidence="3">
    <location>
        <begin position="1"/>
        <end position="19"/>
    </location>
</feature>
<reference evidence="4 5" key="1">
    <citation type="journal article" date="2016" name="Mol. Biol. Evol.">
        <title>Comparative Genomics of Early-Diverging Mushroom-Forming Fungi Provides Insights into the Origins of Lignocellulose Decay Capabilities.</title>
        <authorList>
            <person name="Nagy L.G."/>
            <person name="Riley R."/>
            <person name="Tritt A."/>
            <person name="Adam C."/>
            <person name="Daum C."/>
            <person name="Floudas D."/>
            <person name="Sun H."/>
            <person name="Yadav J.S."/>
            <person name="Pangilinan J."/>
            <person name="Larsson K.H."/>
            <person name="Matsuura K."/>
            <person name="Barry K."/>
            <person name="Labutti K."/>
            <person name="Kuo R."/>
            <person name="Ohm R.A."/>
            <person name="Bhattacharya S.S."/>
            <person name="Shirouzu T."/>
            <person name="Yoshinaga Y."/>
            <person name="Martin F.M."/>
            <person name="Grigoriev I.V."/>
            <person name="Hibbett D.S."/>
        </authorList>
    </citation>
    <scope>NUCLEOTIDE SEQUENCE [LARGE SCALE GENOMIC DNA]</scope>
    <source>
        <strain evidence="4 5">93-53</strain>
    </source>
</reference>
<gene>
    <name evidence="4" type="ORF">LAESUDRAFT_129303</name>
</gene>
<keyword evidence="3" id="KW-0732">Signal</keyword>
<evidence type="ECO:0000256" key="1">
    <source>
        <dbReference type="SAM" id="MobiDB-lite"/>
    </source>
</evidence>
<feature type="compositionally biased region" description="Low complexity" evidence="1">
    <location>
        <begin position="88"/>
        <end position="100"/>
    </location>
</feature>
<evidence type="ECO:0000313" key="4">
    <source>
        <dbReference type="EMBL" id="KZT07033.1"/>
    </source>
</evidence>
<dbReference type="InParanoid" id="A0A165EH02"/>